<evidence type="ECO:0000256" key="6">
    <source>
        <dbReference type="SAM" id="MobiDB-lite"/>
    </source>
</evidence>
<comment type="caution">
    <text evidence="8">The sequence shown here is derived from an EMBL/GenBank/DDBJ whole genome shotgun (WGS) entry which is preliminary data.</text>
</comment>
<reference evidence="8 9" key="1">
    <citation type="submission" date="2023-09" db="EMBL/GenBank/DDBJ databases">
        <authorList>
            <person name="Rey-Velasco X."/>
        </authorList>
    </citation>
    <scope>NUCLEOTIDE SEQUENCE [LARGE SCALE GENOMIC DNA]</scope>
    <source>
        <strain evidence="8 9">F394</strain>
    </source>
</reference>
<comment type="catalytic activity">
    <reaction evidence="5">
        <text>a 2'-deoxyadenosine in DNA + S-adenosyl-L-methionine = an N(6)-methyl-2'-deoxyadenosine in DNA + S-adenosyl-L-homocysteine + H(+)</text>
        <dbReference type="Rhea" id="RHEA:15197"/>
        <dbReference type="Rhea" id="RHEA-COMP:12418"/>
        <dbReference type="Rhea" id="RHEA-COMP:12419"/>
        <dbReference type="ChEBI" id="CHEBI:15378"/>
        <dbReference type="ChEBI" id="CHEBI:57856"/>
        <dbReference type="ChEBI" id="CHEBI:59789"/>
        <dbReference type="ChEBI" id="CHEBI:90615"/>
        <dbReference type="ChEBI" id="CHEBI:90616"/>
        <dbReference type="EC" id="2.1.1.72"/>
    </reaction>
</comment>
<dbReference type="EMBL" id="JAVRHT010000012">
    <property type="protein sequence ID" value="MDT0631438.1"/>
    <property type="molecule type" value="Genomic_DNA"/>
</dbReference>
<dbReference type="PRINTS" id="PR00507">
    <property type="entry name" value="N12N6MTFRASE"/>
</dbReference>
<dbReference type="PANTHER" id="PTHR33841:SF1">
    <property type="entry name" value="DNA METHYLTRANSFERASE A"/>
    <property type="match status" value="1"/>
</dbReference>
<keyword evidence="2 8" id="KW-0489">Methyltransferase</keyword>
<dbReference type="RefSeq" id="WP_311662781.1">
    <property type="nucleotide sequence ID" value="NZ_JAVRHT010000012.1"/>
</dbReference>
<evidence type="ECO:0000313" key="9">
    <source>
        <dbReference type="Proteomes" id="UP001267426"/>
    </source>
</evidence>
<dbReference type="SUPFAM" id="SSF53335">
    <property type="entry name" value="S-adenosyl-L-methionine-dependent methyltransferases"/>
    <property type="match status" value="1"/>
</dbReference>
<dbReference type="GO" id="GO:0009007">
    <property type="term" value="F:site-specific DNA-methyltransferase (adenine-specific) activity"/>
    <property type="evidence" value="ECO:0007669"/>
    <property type="project" value="UniProtKB-EC"/>
</dbReference>
<gene>
    <name evidence="8" type="primary">pglX</name>
    <name evidence="8" type="ORF">RM540_06705</name>
</gene>
<name>A0ABU3BQ79_9BACT</name>
<dbReference type="Gene3D" id="3.40.50.150">
    <property type="entry name" value="Vaccinia Virus protein VP39"/>
    <property type="match status" value="2"/>
</dbReference>
<accession>A0ABU3BQ79</accession>
<evidence type="ECO:0000256" key="5">
    <source>
        <dbReference type="ARBA" id="ARBA00047942"/>
    </source>
</evidence>
<keyword evidence="9" id="KW-1185">Reference proteome</keyword>
<evidence type="ECO:0000256" key="1">
    <source>
        <dbReference type="ARBA" id="ARBA00011900"/>
    </source>
</evidence>
<keyword evidence="3 8" id="KW-0808">Transferase</keyword>
<dbReference type="Proteomes" id="UP001267426">
    <property type="component" value="Unassembled WGS sequence"/>
</dbReference>
<dbReference type="PROSITE" id="PS00092">
    <property type="entry name" value="N6_MTASE"/>
    <property type="match status" value="1"/>
</dbReference>
<evidence type="ECO:0000313" key="8">
    <source>
        <dbReference type="EMBL" id="MDT0631438.1"/>
    </source>
</evidence>
<dbReference type="InterPro" id="IPR011639">
    <property type="entry name" value="MethylTrfase_TaqI-like_dom"/>
</dbReference>
<evidence type="ECO:0000256" key="2">
    <source>
        <dbReference type="ARBA" id="ARBA00022603"/>
    </source>
</evidence>
<dbReference type="InterPro" id="IPR002052">
    <property type="entry name" value="DNA_methylase_N6_adenine_CS"/>
</dbReference>
<organism evidence="8 9">
    <name type="scientific">Rubrivirga litoralis</name>
    <dbReference type="NCBI Taxonomy" id="3075598"/>
    <lineage>
        <taxon>Bacteria</taxon>
        <taxon>Pseudomonadati</taxon>
        <taxon>Rhodothermota</taxon>
        <taxon>Rhodothermia</taxon>
        <taxon>Rhodothermales</taxon>
        <taxon>Rubricoccaceae</taxon>
        <taxon>Rubrivirga</taxon>
    </lineage>
</organism>
<sequence>MTTDLRNALQTATQKARRLLEDEVGDQLEGLYDVLDDGTVADEPGAHLDDAQRGLRRRVVEAIEHERAAGKTPAEAVAAFRREAAFTTLNRFVALKMLEARDLIPQAVSKGEESAGFKNDFTLLAPGLSALPDKGYRLFLETLFDELGREVRVLFDRRATAGRMWPRRPALLKLLDTLNAPALADAWADEETIGWVYQYFNDPKERRRIRDESAAPRNSYELALRNQFFTPDYVVRFLVDNTLGRIWWEMQRGETALADDCAYLVRRADERFEQDAPDDHDGALIPPRAPKDPRDLKVLDPAAGSGHFLLYAFELLATIYGEAWEADEQPASDLTGRTLRDDYPTQDALHRALPRLILAHNLHGVDIDPRTAQVAGLALWMRAQAEWTRLGVKQADRETVTKTNLVVAEPMPGEPDLRDEFLNQLEPAPLRPLVQRVFREMDMADEAGTLLPIETVVREEVETARMAAQAPGLFDGAPADPEAFWQDAEDRVYRALNTYARAGEQAESHRRRLFADDAARGFAFVDVCRQRYDVVLMNPPFGLATEPVYEWMRHGRYRSTFVDIYAAFVSRGMDLLTRGGLVGAITSRAFLLTKKLSAWRKNELLGHMRLLLDLGIGVMDSAFVEACAYVISKDEQSDLVALDAQGATFDEFLNNLDYRALAPDDSTRFVTEHEVFESIPSNKLLYSLPGKLSKLISTSRVLEPDVATAREGMRSFDDPRFVRLRWEAASGSIGDQQRWEPFAKGGAFARFYSDIHLLLGWNRQGEEMQQVNRSKNGSTAQVRQASDYWRRLGSTYSKRSARGFSARALPAGCVIGAKGPAVLSQSDITPQYLTGWLNARLPLALIHIQANASEFNTGILKRLPWQHDAELAEDLEARSARMIRESQIAASHLNEVNSVFDAPVVGTSATNGLELTQALLQDRDALLAETLAAFDEGVDQMYNVDSTRFAAMVGLGDDDEATASGDEDEDDEAAIEADAYAHNIISYALGCTFGRWDVRYAAGTADPPEIPDPFAPLPACPPGMLVGEDGLPAASPPDGYPIAFPEDGLLVDDPGHPRDIVARIEGALGEIYDDPSAERDALVAMLGAKTLRAYLHRGSSFFESHRRKYSKSRRKAPIYWPLSTPSGSYTLWLYYPRLNRDTLYRALDLARGKVAHEEGQLRQLENDLGADTSAAARKRVAVQQDAVAELRLFRDEIEATAPLWRPVHDDGVLINFAPLHRLFTLYRPWQKELAKAWKELAHGDYDWSHLAMHLWPERVVPLCAERADLALAHSLEDVFFERQPDDSFQPHDEPTESVASLVADRQSPAVQAARDHLLAPR</sequence>
<dbReference type="GO" id="GO:0032259">
    <property type="term" value="P:methylation"/>
    <property type="evidence" value="ECO:0007669"/>
    <property type="project" value="UniProtKB-KW"/>
</dbReference>
<feature type="domain" description="Type II methyltransferase M.TaqI-like" evidence="7">
    <location>
        <begin position="360"/>
        <end position="602"/>
    </location>
</feature>
<protein>
    <recommendedName>
        <fullName evidence="1">site-specific DNA-methyltransferase (adenine-specific)</fullName>
        <ecNumber evidence="1">2.1.1.72</ecNumber>
    </recommendedName>
</protein>
<feature type="compositionally biased region" description="Basic and acidic residues" evidence="6">
    <location>
        <begin position="1284"/>
        <end position="1294"/>
    </location>
</feature>
<dbReference type="EC" id="2.1.1.72" evidence="1"/>
<dbReference type="InterPro" id="IPR050953">
    <property type="entry name" value="N4_N6_ade-DNA_methylase"/>
</dbReference>
<dbReference type="InterPro" id="IPR047939">
    <property type="entry name" value="BREX_1_PglX"/>
</dbReference>
<evidence type="ECO:0000256" key="3">
    <source>
        <dbReference type="ARBA" id="ARBA00022679"/>
    </source>
</evidence>
<dbReference type="NCBIfam" id="NF033452">
    <property type="entry name" value="BREX_1_MTaseX"/>
    <property type="match status" value="1"/>
</dbReference>
<proteinExistence type="predicted"/>
<dbReference type="PANTHER" id="PTHR33841">
    <property type="entry name" value="DNA METHYLTRANSFERASE YEEA-RELATED"/>
    <property type="match status" value="1"/>
</dbReference>
<evidence type="ECO:0000256" key="4">
    <source>
        <dbReference type="ARBA" id="ARBA00022691"/>
    </source>
</evidence>
<dbReference type="InterPro" id="IPR029063">
    <property type="entry name" value="SAM-dependent_MTases_sf"/>
</dbReference>
<keyword evidence="4" id="KW-0949">S-adenosyl-L-methionine</keyword>
<feature type="region of interest" description="Disordered" evidence="6">
    <location>
        <begin position="1284"/>
        <end position="1321"/>
    </location>
</feature>
<dbReference type="Pfam" id="PF07669">
    <property type="entry name" value="Eco57I"/>
    <property type="match status" value="1"/>
</dbReference>
<evidence type="ECO:0000259" key="7">
    <source>
        <dbReference type="Pfam" id="PF07669"/>
    </source>
</evidence>